<keyword evidence="2" id="KW-1185">Reference proteome</keyword>
<sequence>MKLTLEPTDRLETFEGAPCRIWTGLTDSGVEVVAFVRSISPQTHDEEKLSVFDRELKALPPIRREWVSFDYRMVAD</sequence>
<evidence type="ECO:0000313" key="2">
    <source>
        <dbReference type="Proteomes" id="UP000230709"/>
    </source>
</evidence>
<dbReference type="KEGG" id="mtw:CQW49_07570"/>
<proteinExistence type="predicted"/>
<organism evidence="1 2">
    <name type="scientific">Methylosinus trichosporium (strain ATCC 35070 / NCIMB 11131 / UNIQEM 75 / OB3b)</name>
    <dbReference type="NCBI Taxonomy" id="595536"/>
    <lineage>
        <taxon>Bacteria</taxon>
        <taxon>Pseudomonadati</taxon>
        <taxon>Pseudomonadota</taxon>
        <taxon>Alphaproteobacteria</taxon>
        <taxon>Hyphomicrobiales</taxon>
        <taxon>Methylocystaceae</taxon>
        <taxon>Methylosinus</taxon>
    </lineage>
</organism>
<name>A0A2D2CYG2_METT3</name>
<reference evidence="2" key="1">
    <citation type="submission" date="2017-10" db="EMBL/GenBank/DDBJ databases">
        <title>Completed PacBio SMRT sequence of Methylosinus trichosporium OB3b reveals presence of a third large plasmid.</title>
        <authorList>
            <person name="Charles T.C."/>
            <person name="Lynch M.D.J."/>
            <person name="Heil J.R."/>
            <person name="Cheng J."/>
        </authorList>
    </citation>
    <scope>NUCLEOTIDE SEQUENCE [LARGE SCALE GENOMIC DNA]</scope>
    <source>
        <strain evidence="2">OB3b</strain>
    </source>
</reference>
<protein>
    <submittedName>
        <fullName evidence="1">Uncharacterized protein</fullName>
    </submittedName>
</protein>
<gene>
    <name evidence="1" type="ORF">CQW49_07570</name>
</gene>
<dbReference type="RefSeq" id="WP_003615826.1">
    <property type="nucleotide sequence ID" value="NZ_ADVE02000001.1"/>
</dbReference>
<dbReference type="Proteomes" id="UP000230709">
    <property type="component" value="Chromosome"/>
</dbReference>
<dbReference type="EMBL" id="CP023737">
    <property type="protein sequence ID" value="ATQ67767.1"/>
    <property type="molecule type" value="Genomic_DNA"/>
</dbReference>
<dbReference type="STRING" id="595536.GCA_000178815_03639"/>
<accession>A0A2D2CYG2</accession>
<dbReference type="AlphaFoldDB" id="A0A2D2CYG2"/>
<evidence type="ECO:0000313" key="1">
    <source>
        <dbReference type="EMBL" id="ATQ67767.1"/>
    </source>
</evidence>